<comment type="caution">
    <text evidence="2">The sequence shown here is derived from an EMBL/GenBank/DDBJ whole genome shotgun (WGS) entry which is preliminary data.</text>
</comment>
<organism evidence="2 3">
    <name type="scientific">Dryococelus australis</name>
    <dbReference type="NCBI Taxonomy" id="614101"/>
    <lineage>
        <taxon>Eukaryota</taxon>
        <taxon>Metazoa</taxon>
        <taxon>Ecdysozoa</taxon>
        <taxon>Arthropoda</taxon>
        <taxon>Hexapoda</taxon>
        <taxon>Insecta</taxon>
        <taxon>Pterygota</taxon>
        <taxon>Neoptera</taxon>
        <taxon>Polyneoptera</taxon>
        <taxon>Phasmatodea</taxon>
        <taxon>Verophasmatodea</taxon>
        <taxon>Anareolatae</taxon>
        <taxon>Phasmatidae</taxon>
        <taxon>Eurycanthinae</taxon>
        <taxon>Dryococelus</taxon>
    </lineage>
</organism>
<gene>
    <name evidence="2" type="ORF">PR048_007754</name>
</gene>
<evidence type="ECO:0000256" key="1">
    <source>
        <dbReference type="SAM" id="MobiDB-lite"/>
    </source>
</evidence>
<evidence type="ECO:0000313" key="2">
    <source>
        <dbReference type="EMBL" id="KAJ8888267.1"/>
    </source>
</evidence>
<dbReference type="EMBL" id="JARBHB010000003">
    <property type="protein sequence ID" value="KAJ8888267.1"/>
    <property type="molecule type" value="Genomic_DNA"/>
</dbReference>
<sequence length="265" mass="29019">MGEVGSFHANRGDYSSSETSVQKCEHSSESTEKYARHCCVVKIKSVEGYCNEWWDKTVTALSRVVPVVLREHCAPFQNLACRCTGEIGMRVGVALMPHSLLSLEWQTQYRCRSPVAQSVGAPPIWDAGGSGFESRPRAAVNCDLDLRADTTRAICFASRRCTNFGRNARATARLLADGAKRGSDKDNVDTHAMCPFAPTRKALNWRAVFLSCCVYLWDFQRAGMQGRDATGDPRENPPTSGIVRHDSPLLKSGSDLGIEPFVGGG</sequence>
<keyword evidence="3" id="KW-1185">Reference proteome</keyword>
<feature type="region of interest" description="Disordered" evidence="1">
    <location>
        <begin position="226"/>
        <end position="256"/>
    </location>
</feature>
<accession>A0ABQ9HV50</accession>
<dbReference type="Proteomes" id="UP001159363">
    <property type="component" value="Chromosome 3"/>
</dbReference>
<evidence type="ECO:0000313" key="3">
    <source>
        <dbReference type="Proteomes" id="UP001159363"/>
    </source>
</evidence>
<proteinExistence type="predicted"/>
<protein>
    <submittedName>
        <fullName evidence="2">Uncharacterized protein</fullName>
    </submittedName>
</protein>
<reference evidence="2 3" key="1">
    <citation type="submission" date="2023-02" db="EMBL/GenBank/DDBJ databases">
        <title>LHISI_Scaffold_Assembly.</title>
        <authorList>
            <person name="Stuart O.P."/>
            <person name="Cleave R."/>
            <person name="Magrath M.J.L."/>
            <person name="Mikheyev A.S."/>
        </authorList>
    </citation>
    <scope>NUCLEOTIDE SEQUENCE [LARGE SCALE GENOMIC DNA]</scope>
    <source>
        <strain evidence="2">Daus_M_001</strain>
        <tissue evidence="2">Leg muscle</tissue>
    </source>
</reference>
<name>A0ABQ9HV50_9NEOP</name>